<feature type="domain" description="Arb2-like" evidence="13">
    <location>
        <begin position="507"/>
        <end position="763"/>
    </location>
</feature>
<comment type="catalytic activity">
    <reaction evidence="9 10">
        <text>N(6)-acetyl-L-lysyl-[histone] + H2O = L-lysyl-[histone] + acetate</text>
        <dbReference type="Rhea" id="RHEA:58196"/>
        <dbReference type="Rhea" id="RHEA-COMP:9845"/>
        <dbReference type="Rhea" id="RHEA-COMP:11338"/>
        <dbReference type="ChEBI" id="CHEBI:15377"/>
        <dbReference type="ChEBI" id="CHEBI:29969"/>
        <dbReference type="ChEBI" id="CHEBI:30089"/>
        <dbReference type="ChEBI" id="CHEBI:61930"/>
        <dbReference type="EC" id="3.5.1.98"/>
    </reaction>
</comment>
<name>A0A642UHF6_9ASCO</name>
<dbReference type="PRINTS" id="PR01270">
    <property type="entry name" value="HDASUPER"/>
</dbReference>
<evidence type="ECO:0000256" key="4">
    <source>
        <dbReference type="ARBA" id="ARBA00022801"/>
    </source>
</evidence>
<evidence type="ECO:0000256" key="1">
    <source>
        <dbReference type="ARBA" id="ARBA00004123"/>
    </source>
</evidence>
<dbReference type="InterPro" id="IPR023801">
    <property type="entry name" value="His_deacetylse_dom"/>
</dbReference>
<evidence type="ECO:0000313" key="14">
    <source>
        <dbReference type="EMBL" id="KAA8899210.1"/>
    </source>
</evidence>
<dbReference type="SUPFAM" id="SSF52768">
    <property type="entry name" value="Arginase/deacetylase"/>
    <property type="match status" value="1"/>
</dbReference>
<keyword evidence="5 10" id="KW-0156">Chromatin regulator</keyword>
<feature type="domain" description="Histone deacetylase" evidence="12">
    <location>
        <begin position="143"/>
        <end position="454"/>
    </location>
</feature>
<keyword evidence="8 10" id="KW-0539">Nucleus</keyword>
<dbReference type="AlphaFoldDB" id="A0A642UHF6"/>
<evidence type="ECO:0000256" key="2">
    <source>
        <dbReference type="ARBA" id="ARBA00007738"/>
    </source>
</evidence>
<dbReference type="PANTHER" id="PTHR10625">
    <property type="entry name" value="HISTONE DEACETYLASE HDAC1-RELATED"/>
    <property type="match status" value="1"/>
</dbReference>
<proteinExistence type="inferred from homology"/>
<comment type="similarity">
    <text evidence="2 10">Belongs to the histone deacetylase family. HD type 2 subfamily.</text>
</comment>
<accession>A0A642UHF6</accession>
<dbReference type="EC" id="3.5.1.98" evidence="10"/>
<gene>
    <name evidence="14" type="ORF">TRICI_006379</name>
</gene>
<evidence type="ECO:0000256" key="3">
    <source>
        <dbReference type="ARBA" id="ARBA00022491"/>
    </source>
</evidence>
<dbReference type="Pfam" id="PF09757">
    <property type="entry name" value="Arb2-like"/>
    <property type="match status" value="1"/>
</dbReference>
<organism evidence="14 15">
    <name type="scientific">Trichomonascus ciferrii</name>
    <dbReference type="NCBI Taxonomy" id="44093"/>
    <lineage>
        <taxon>Eukaryota</taxon>
        <taxon>Fungi</taxon>
        <taxon>Dikarya</taxon>
        <taxon>Ascomycota</taxon>
        <taxon>Saccharomycotina</taxon>
        <taxon>Dipodascomycetes</taxon>
        <taxon>Dipodascales</taxon>
        <taxon>Trichomonascaceae</taxon>
        <taxon>Trichomonascus</taxon>
        <taxon>Trichomonascus ciferrii complex</taxon>
    </lineage>
</organism>
<dbReference type="Gene3D" id="3.40.800.20">
    <property type="entry name" value="Histone deacetylase domain"/>
    <property type="match status" value="1"/>
</dbReference>
<evidence type="ECO:0000256" key="9">
    <source>
        <dbReference type="ARBA" id="ARBA00048287"/>
    </source>
</evidence>
<dbReference type="InterPro" id="IPR023696">
    <property type="entry name" value="Ureohydrolase_dom_sf"/>
</dbReference>
<dbReference type="VEuPathDB" id="FungiDB:TRICI_006379"/>
<keyword evidence="7 10" id="KW-0804">Transcription</keyword>
<evidence type="ECO:0000313" key="15">
    <source>
        <dbReference type="Proteomes" id="UP000761534"/>
    </source>
</evidence>
<evidence type="ECO:0000256" key="7">
    <source>
        <dbReference type="ARBA" id="ARBA00023163"/>
    </source>
</evidence>
<dbReference type="PIRSF" id="PIRSF037919">
    <property type="entry name" value="HDAC_II_yeast"/>
    <property type="match status" value="1"/>
</dbReference>
<evidence type="ECO:0000259" key="13">
    <source>
        <dbReference type="Pfam" id="PF09757"/>
    </source>
</evidence>
<sequence length="770" mass="85626">MADKLVDGETNNFGDPKKLALLEEDNHEPSQSVSPAALSLSAEPMAVDEEEEKPPSFEQPILEHELVTGDEDQQQALKRKRSSSLEEDREPKLESKDEFKGTVVPAIPAQLVYCNLKSGICYDVRMRYHCKIVTTAMDYVDPHPEDPRRIYRIYKAIAEAGLITDPTLQGAEDLGPLMKKVPVREATLEEILLVHSPAHLDFIASTVSMSREDLIRETEKGDSIYLSNDSYLAAKLSCGGAIEICRAVVERKVNNGIAIVRPPGHHAEPGIPGGFCLFSNVAVAAKVMLKEYPETVRRILILDWDVHHGNGTQRAFLDDPRVLYISLHRHENGTFYPGTPFGGHRVVGEGAGKGYSVNVAWSHPAMGDGDYIYAFDNVVMPIAMEFDPDLVIISAGFDAAEGDVMGGCLVTPNGYGYMTHMLKSLAKGHLAVVLEGGYNLSAISKSALAVTKVLLGDPPGMPRTKVPSSYAVRDVRDVIRTHSAYWDCLKPSYHALKENLNGRPNERIDDMVRSYQAKQFYAQYGLTPLPVLKNNNPGLISMEGQILALPNVHSKDTVVVIVHDTPDVWGSVDPVLGTISTRDSSVVDSSEKLIKYAVESRKFGVIDVTIPDEYDCEDNDEESYSLQLCAQETCLYLWDNYIEYFDAKNVIFLGVGKSYCGIVHLAGHREIRRRTCAIISFVDSHTSLKAIVPIIDEFTTEWFYRSSLIFTANDHIAWDQNINPRKPRRKFGRVIRSDAVGLAHVVDERFQEATEFINDALDEDEEIPDE</sequence>
<reference evidence="14" key="1">
    <citation type="journal article" date="2019" name="G3 (Bethesda)">
        <title>Genome Assemblies of Two Rare Opportunistic Yeast Pathogens: Diutina rugosa (syn. Candida rugosa) and Trichomonascus ciferrii (syn. Candida ciferrii).</title>
        <authorList>
            <person name="Mixao V."/>
            <person name="Saus E."/>
            <person name="Hansen A.P."/>
            <person name="Lass-Florl C."/>
            <person name="Gabaldon T."/>
        </authorList>
    </citation>
    <scope>NUCLEOTIDE SEQUENCE</scope>
    <source>
        <strain evidence="14">CBS 4856</strain>
    </source>
</reference>
<protein>
    <recommendedName>
        <fullName evidence="10">Histone deacetylase</fullName>
        <ecNumber evidence="10">3.5.1.98</ecNumber>
    </recommendedName>
</protein>
<dbReference type="OrthoDB" id="424012at2759"/>
<dbReference type="InterPro" id="IPR037138">
    <property type="entry name" value="His_deacetylse_dom_sf"/>
</dbReference>
<keyword evidence="6 10" id="KW-0805">Transcription regulation</keyword>
<dbReference type="InterPro" id="IPR000286">
    <property type="entry name" value="HDACs"/>
</dbReference>
<evidence type="ECO:0000256" key="5">
    <source>
        <dbReference type="ARBA" id="ARBA00022853"/>
    </source>
</evidence>
<keyword evidence="3 10" id="KW-0678">Repressor</keyword>
<dbReference type="Proteomes" id="UP000761534">
    <property type="component" value="Unassembled WGS sequence"/>
</dbReference>
<dbReference type="InterPro" id="IPR019154">
    <property type="entry name" value="Arb2-like_domain"/>
</dbReference>
<dbReference type="Pfam" id="PF00850">
    <property type="entry name" value="Hist_deacetyl"/>
    <property type="match status" value="1"/>
</dbReference>
<keyword evidence="15" id="KW-1185">Reference proteome</keyword>
<feature type="compositionally biased region" description="Basic and acidic residues" evidence="11">
    <location>
        <begin position="83"/>
        <end position="97"/>
    </location>
</feature>
<dbReference type="EMBL" id="SWFS01000527">
    <property type="protein sequence ID" value="KAA8899210.1"/>
    <property type="molecule type" value="Genomic_DNA"/>
</dbReference>
<dbReference type="GO" id="GO:0000118">
    <property type="term" value="C:histone deacetylase complex"/>
    <property type="evidence" value="ECO:0007669"/>
    <property type="project" value="TreeGrafter"/>
</dbReference>
<evidence type="ECO:0000259" key="12">
    <source>
        <dbReference type="Pfam" id="PF00850"/>
    </source>
</evidence>
<dbReference type="InterPro" id="IPR017321">
    <property type="entry name" value="Hist_deAcase_II_yeast"/>
</dbReference>
<evidence type="ECO:0000256" key="6">
    <source>
        <dbReference type="ARBA" id="ARBA00023015"/>
    </source>
</evidence>
<dbReference type="GO" id="GO:0031078">
    <property type="term" value="F:histone H3K14 deacetylase activity, hydrolytic mechanism"/>
    <property type="evidence" value="ECO:0007669"/>
    <property type="project" value="UniProtKB-UniRule"/>
</dbReference>
<evidence type="ECO:0000256" key="11">
    <source>
        <dbReference type="SAM" id="MobiDB-lite"/>
    </source>
</evidence>
<comment type="caution">
    <text evidence="14">The sequence shown here is derived from an EMBL/GenBank/DDBJ whole genome shotgun (WGS) entry which is preliminary data.</text>
</comment>
<comment type="function">
    <text evidence="10">Responsible for the deacetylation of lysine residues on the N-terminal part of the core histones (H2A, H2B, H3 and H4). Histone deacetylation gives a tag for epigenetic repression and plays an important role in transcriptional regulation, cell cycle progression and developmental events.</text>
</comment>
<comment type="subcellular location">
    <subcellularLocation>
        <location evidence="1 10">Nucleus</location>
    </subcellularLocation>
</comment>
<dbReference type="GO" id="GO:0040029">
    <property type="term" value="P:epigenetic regulation of gene expression"/>
    <property type="evidence" value="ECO:0007669"/>
    <property type="project" value="TreeGrafter"/>
</dbReference>
<dbReference type="FunFam" id="3.40.800.20:FF:000005">
    <property type="entry name" value="histone deacetylase 6"/>
    <property type="match status" value="1"/>
</dbReference>
<evidence type="ECO:0000256" key="8">
    <source>
        <dbReference type="ARBA" id="ARBA00023242"/>
    </source>
</evidence>
<dbReference type="PANTHER" id="PTHR10625:SF5">
    <property type="entry name" value="HISTONE DEACETYLASE"/>
    <property type="match status" value="1"/>
</dbReference>
<keyword evidence="4 10" id="KW-0378">Hydrolase</keyword>
<feature type="region of interest" description="Disordered" evidence="11">
    <location>
        <begin position="1"/>
        <end position="97"/>
    </location>
</feature>
<evidence type="ECO:0000256" key="10">
    <source>
        <dbReference type="PIRNR" id="PIRNR037919"/>
    </source>
</evidence>